<sequence length="481" mass="56038">MPKKYYLKALFVMKQLLYVFIFIPFMCGAQEAQGIKFETTLRSWKDVLMRAKAENKYIFIDCFTTWCGPCKVMDNQVYTSKEVGNFFNVKFLSLKVQMDRTEKDDQYTMGWYGDAEFIQKNFNVFAFPTFIFLAPDGSPLHKASGLLNPQQFIALGKDAQNPKKQFYKMLADFKPGVMDTSEMKGIARALRFSGSELAKKIAEDYLNRIPASILNTPDNLKFLKEFKETDKAMAIALKYIKELPEAKLFTRDNIEFVGEFIRNTKSLPFKIFYENSEKINAKMNDKDYVQNTITPTIMREMFFIPLGIPARDTVRKGGIVHQPDWGSLLATISTRFNSYYADRITMDAKVWWYSMTKNWEEYSKAQIKKIDATYTKKDLNDPGVCWNLNNDCWYTFEKATDTAILKRLAYWMEESFRHDLAGATFYTYMDTYANILYKLGKREIALVWQERAAKLRPEDPEIVGNLNKMKNNEPTWSVTSK</sequence>
<dbReference type="EMBL" id="LWBP01000008">
    <property type="protein sequence ID" value="OQP67823.1"/>
    <property type="molecule type" value="Genomic_DNA"/>
</dbReference>
<reference evidence="4" key="1">
    <citation type="submission" date="2016-04" db="EMBL/GenBank/DDBJ databases">
        <authorList>
            <person name="Chen L."/>
            <person name="Zhuang W."/>
            <person name="Wang G."/>
        </authorList>
    </citation>
    <scope>NUCLEOTIDE SEQUENCE [LARGE SCALE GENOMIC DNA]</scope>
    <source>
        <strain evidence="4">208</strain>
    </source>
</reference>
<name>A0A1V9GB25_9BACT</name>
<keyword evidence="1" id="KW-0676">Redox-active center</keyword>
<dbReference type="PROSITE" id="PS00194">
    <property type="entry name" value="THIOREDOXIN_1"/>
    <property type="match status" value="1"/>
</dbReference>
<dbReference type="STRING" id="550983.A4R26_32660"/>
<dbReference type="Proteomes" id="UP000192276">
    <property type="component" value="Unassembled WGS sequence"/>
</dbReference>
<gene>
    <name evidence="3" type="ORF">A4R26_32660</name>
</gene>
<dbReference type="Pfam" id="PF03190">
    <property type="entry name" value="Thioredox_DsbH"/>
    <property type="match status" value="1"/>
</dbReference>
<organism evidence="3 4">
    <name type="scientific">Niastella populi</name>
    <dbReference type="NCBI Taxonomy" id="550983"/>
    <lineage>
        <taxon>Bacteria</taxon>
        <taxon>Pseudomonadati</taxon>
        <taxon>Bacteroidota</taxon>
        <taxon>Chitinophagia</taxon>
        <taxon>Chitinophagales</taxon>
        <taxon>Chitinophagaceae</taxon>
        <taxon>Niastella</taxon>
    </lineage>
</organism>
<evidence type="ECO:0000313" key="4">
    <source>
        <dbReference type="Proteomes" id="UP000192276"/>
    </source>
</evidence>
<protein>
    <recommendedName>
        <fullName evidence="2">Spermatogenesis-associated protein 20-like TRX domain-containing protein</fullName>
    </recommendedName>
</protein>
<dbReference type="InterPro" id="IPR017937">
    <property type="entry name" value="Thioredoxin_CS"/>
</dbReference>
<comment type="caution">
    <text evidence="3">The sequence shown here is derived from an EMBL/GenBank/DDBJ whole genome shotgun (WGS) entry which is preliminary data.</text>
</comment>
<feature type="domain" description="Spermatogenesis-associated protein 20-like TRX" evidence="2">
    <location>
        <begin position="45"/>
        <end position="144"/>
    </location>
</feature>
<dbReference type="PANTHER" id="PTHR32234:SF0">
    <property type="entry name" value="THIOL:DISULFIDE INTERCHANGE PROTEIN DSBD"/>
    <property type="match status" value="1"/>
</dbReference>
<dbReference type="PANTHER" id="PTHR32234">
    <property type="entry name" value="THIOL:DISULFIDE INTERCHANGE PROTEIN DSBD"/>
    <property type="match status" value="1"/>
</dbReference>
<dbReference type="GO" id="GO:0015035">
    <property type="term" value="F:protein-disulfide reductase activity"/>
    <property type="evidence" value="ECO:0007669"/>
    <property type="project" value="TreeGrafter"/>
</dbReference>
<proteinExistence type="predicted"/>
<dbReference type="InterPro" id="IPR036249">
    <property type="entry name" value="Thioredoxin-like_sf"/>
</dbReference>
<evidence type="ECO:0000313" key="3">
    <source>
        <dbReference type="EMBL" id="OQP67823.1"/>
    </source>
</evidence>
<dbReference type="Gene3D" id="3.40.30.10">
    <property type="entry name" value="Glutaredoxin"/>
    <property type="match status" value="1"/>
</dbReference>
<keyword evidence="4" id="KW-1185">Reference proteome</keyword>
<evidence type="ECO:0000259" key="2">
    <source>
        <dbReference type="Pfam" id="PF03190"/>
    </source>
</evidence>
<evidence type="ECO:0000256" key="1">
    <source>
        <dbReference type="ARBA" id="ARBA00023284"/>
    </source>
</evidence>
<dbReference type="AlphaFoldDB" id="A0A1V9GB25"/>
<dbReference type="SUPFAM" id="SSF52833">
    <property type="entry name" value="Thioredoxin-like"/>
    <property type="match status" value="1"/>
</dbReference>
<dbReference type="InterPro" id="IPR004879">
    <property type="entry name" value="Ssp411-like_TRX"/>
</dbReference>
<accession>A0A1V9GB25</accession>
<dbReference type="GO" id="GO:0045454">
    <property type="term" value="P:cell redox homeostasis"/>
    <property type="evidence" value="ECO:0007669"/>
    <property type="project" value="TreeGrafter"/>
</dbReference>